<dbReference type="SUPFAM" id="SSF143842">
    <property type="entry name" value="YwmB-like"/>
    <property type="match status" value="1"/>
</dbReference>
<dbReference type="Gene3D" id="3.30.360.40">
    <property type="entry name" value="YwmB-like"/>
    <property type="match status" value="1"/>
</dbReference>
<reference evidence="1 2" key="1">
    <citation type="journal article" date="2017" name="Genome Announc.">
        <title>Draft Genome Sequence of Romboutsia weinsteinii sp. nov. Strain CCRI-19649(T) Isolated from Surface Water.</title>
        <authorList>
            <person name="Maheux A.F."/>
            <person name="Boudreau D.K."/>
            <person name="Berube E."/>
            <person name="Boissinot M."/>
            <person name="Cantin P."/>
            <person name="Raymond F."/>
            <person name="Corbeil J."/>
            <person name="Omar R.F."/>
            <person name="Bergeron M.G."/>
        </authorList>
    </citation>
    <scope>NUCLEOTIDE SEQUENCE [LARGE SCALE GENOMIC DNA]</scope>
    <source>
        <strain evidence="1 2">CCRI-19649</strain>
    </source>
</reference>
<dbReference type="AlphaFoldDB" id="A0A371IYJ0"/>
<dbReference type="Pfam" id="PF08680">
    <property type="entry name" value="DUF1779"/>
    <property type="match status" value="1"/>
</dbReference>
<dbReference type="EMBL" id="NOJY02000063">
    <property type="protein sequence ID" value="RDY25547.1"/>
    <property type="molecule type" value="Genomic_DNA"/>
</dbReference>
<comment type="caution">
    <text evidence="1">The sequence shown here is derived from an EMBL/GenBank/DDBJ whole genome shotgun (WGS) entry which is preliminary data.</text>
</comment>
<keyword evidence="2" id="KW-1185">Reference proteome</keyword>
<sequence>MKIIKWITSITLLILIGMITAYADVNISKENEYNELVEAFESTDANFKFYNIKANSIINYDITKDELRYLCMEIISNLGLEENDIKWDETDSNGQSQVFAQVKDNDKNISIACTKKNSEEAYIIVDIFDNKVYKNIVDIYTILENTINEKASQLDMYICVAGEFNKKLQINKYDDIFNNILYNMNAEQIDKVQEENFVSVTAYSKILSGSYLEYLGNKINLNIGMRYSENEEKTLIYVATPIIKLDY</sequence>
<evidence type="ECO:0000313" key="1">
    <source>
        <dbReference type="EMBL" id="RDY25547.1"/>
    </source>
</evidence>
<dbReference type="InterPro" id="IPR036209">
    <property type="entry name" value="YwmB-like_sf"/>
</dbReference>
<gene>
    <name evidence="1" type="ORF">CHL78_017665</name>
</gene>
<accession>A0A371IYJ0</accession>
<evidence type="ECO:0000313" key="2">
    <source>
        <dbReference type="Proteomes" id="UP000215694"/>
    </source>
</evidence>
<evidence type="ECO:0008006" key="3">
    <source>
        <dbReference type="Google" id="ProtNLM"/>
    </source>
</evidence>
<dbReference type="InterPro" id="IPR014794">
    <property type="entry name" value="DUF1779"/>
</dbReference>
<dbReference type="Proteomes" id="UP000215694">
    <property type="component" value="Unassembled WGS sequence"/>
</dbReference>
<name>A0A371IYJ0_9FIRM</name>
<dbReference type="RefSeq" id="WP_094369111.1">
    <property type="nucleotide sequence ID" value="NZ_NOJY02000063.1"/>
</dbReference>
<proteinExistence type="predicted"/>
<organism evidence="1 2">
    <name type="scientific">Romboutsia weinsteinii</name>
    <dbReference type="NCBI Taxonomy" id="2020949"/>
    <lineage>
        <taxon>Bacteria</taxon>
        <taxon>Bacillati</taxon>
        <taxon>Bacillota</taxon>
        <taxon>Clostridia</taxon>
        <taxon>Peptostreptococcales</taxon>
        <taxon>Peptostreptococcaceae</taxon>
        <taxon>Romboutsia</taxon>
    </lineage>
</organism>
<dbReference type="OrthoDB" id="1708334at2"/>
<protein>
    <recommendedName>
        <fullName evidence="3">TATA-box binding protein</fullName>
    </recommendedName>
</protein>